<name>A0A023ECQ5_AEDAL</name>
<sequence>MQVCRGKGLLAVLLLLQQCLTSSRMMANAWPARNDSSVNLIIWPAQSSTRDSVDFGASPDNNKVRALPIEAIGKAVGNGISYVGNLWDAGMQLGLEVARR</sequence>
<protein>
    <submittedName>
        <fullName evidence="2">Putative 8.5 kDa secreted salivary peptide</fullName>
    </submittedName>
</protein>
<feature type="chain" id="PRO_5001513762" evidence="1">
    <location>
        <begin position="22"/>
        <end position="100"/>
    </location>
</feature>
<organism evidence="2">
    <name type="scientific">Aedes albopictus</name>
    <name type="common">Asian tiger mosquito</name>
    <name type="synonym">Stegomyia albopicta</name>
    <dbReference type="NCBI Taxonomy" id="7160"/>
    <lineage>
        <taxon>Eukaryota</taxon>
        <taxon>Metazoa</taxon>
        <taxon>Ecdysozoa</taxon>
        <taxon>Arthropoda</taxon>
        <taxon>Hexapoda</taxon>
        <taxon>Insecta</taxon>
        <taxon>Pterygota</taxon>
        <taxon>Neoptera</taxon>
        <taxon>Endopterygota</taxon>
        <taxon>Diptera</taxon>
        <taxon>Nematocera</taxon>
        <taxon>Culicoidea</taxon>
        <taxon>Culicidae</taxon>
        <taxon>Culicinae</taxon>
        <taxon>Aedini</taxon>
        <taxon>Aedes</taxon>
        <taxon>Stegomyia</taxon>
    </lineage>
</organism>
<proteinExistence type="evidence at transcript level"/>
<evidence type="ECO:0000313" key="2">
    <source>
        <dbReference type="EMBL" id="JAC07142.1"/>
    </source>
</evidence>
<dbReference type="AlphaFoldDB" id="A0A023ECQ5"/>
<keyword evidence="1" id="KW-0732">Signal</keyword>
<accession>A0A023ECQ5</accession>
<reference evidence="2" key="1">
    <citation type="journal article" date="2014" name="PLoS Negl. Trop. Dis.">
        <title>Identification and characterization of seminal fluid proteins in the Asian tiger mosquito, Aedes albopictus.</title>
        <authorList>
            <person name="Boes K.E."/>
            <person name="Ribeiro J.M."/>
            <person name="Wong A."/>
            <person name="Harrington L.C."/>
            <person name="Wolfner M.F."/>
            <person name="Sirot L.K."/>
        </authorList>
    </citation>
    <scope>NUCLEOTIDE SEQUENCE</scope>
    <source>
        <tissue evidence="2">Reproductive organs</tissue>
    </source>
</reference>
<evidence type="ECO:0000256" key="1">
    <source>
        <dbReference type="SAM" id="SignalP"/>
    </source>
</evidence>
<dbReference type="EMBL" id="GAPW01006456">
    <property type="protein sequence ID" value="JAC07142.1"/>
    <property type="molecule type" value="mRNA"/>
</dbReference>
<feature type="signal peptide" evidence="1">
    <location>
        <begin position="1"/>
        <end position="21"/>
    </location>
</feature>